<protein>
    <submittedName>
        <fullName evidence="1">Uncharacterized protein</fullName>
    </submittedName>
</protein>
<evidence type="ECO:0000313" key="2">
    <source>
        <dbReference type="Proteomes" id="UP001634394"/>
    </source>
</evidence>
<keyword evidence="2" id="KW-1185">Reference proteome</keyword>
<gene>
    <name evidence="1" type="ORF">ACJMK2_039996</name>
</gene>
<sequence length="56" mass="6577">MAFTRTYSSYVDIRLSNLDAVVCDEVTYEIKAYKKFSYNAKHQNVSGTYWQCVVRN</sequence>
<name>A0ABD3WET7_SINWO</name>
<organism evidence="1 2">
    <name type="scientific">Sinanodonta woodiana</name>
    <name type="common">Chinese pond mussel</name>
    <name type="synonym">Anodonta woodiana</name>
    <dbReference type="NCBI Taxonomy" id="1069815"/>
    <lineage>
        <taxon>Eukaryota</taxon>
        <taxon>Metazoa</taxon>
        <taxon>Spiralia</taxon>
        <taxon>Lophotrochozoa</taxon>
        <taxon>Mollusca</taxon>
        <taxon>Bivalvia</taxon>
        <taxon>Autobranchia</taxon>
        <taxon>Heteroconchia</taxon>
        <taxon>Palaeoheterodonta</taxon>
        <taxon>Unionida</taxon>
        <taxon>Unionoidea</taxon>
        <taxon>Unionidae</taxon>
        <taxon>Unioninae</taxon>
        <taxon>Sinanodonta</taxon>
    </lineage>
</organism>
<comment type="caution">
    <text evidence="1">The sequence shown here is derived from an EMBL/GenBank/DDBJ whole genome shotgun (WGS) entry which is preliminary data.</text>
</comment>
<accession>A0ABD3WET7</accession>
<dbReference type="AlphaFoldDB" id="A0ABD3WET7"/>
<dbReference type="EMBL" id="JBJQND010000007">
    <property type="protein sequence ID" value="KAL3872025.1"/>
    <property type="molecule type" value="Genomic_DNA"/>
</dbReference>
<reference evidence="1 2" key="1">
    <citation type="submission" date="2024-11" db="EMBL/GenBank/DDBJ databases">
        <title>Chromosome-level genome assembly of the freshwater bivalve Anodonta woodiana.</title>
        <authorList>
            <person name="Chen X."/>
        </authorList>
    </citation>
    <scope>NUCLEOTIDE SEQUENCE [LARGE SCALE GENOMIC DNA]</scope>
    <source>
        <strain evidence="1">MN2024</strain>
        <tissue evidence="1">Gills</tissue>
    </source>
</reference>
<proteinExistence type="predicted"/>
<evidence type="ECO:0000313" key="1">
    <source>
        <dbReference type="EMBL" id="KAL3872025.1"/>
    </source>
</evidence>
<dbReference type="Proteomes" id="UP001634394">
    <property type="component" value="Unassembled WGS sequence"/>
</dbReference>